<organism evidence="2">
    <name type="scientific">viral metagenome</name>
    <dbReference type="NCBI Taxonomy" id="1070528"/>
    <lineage>
        <taxon>unclassified sequences</taxon>
        <taxon>metagenomes</taxon>
        <taxon>organismal metagenomes</taxon>
    </lineage>
</organism>
<reference evidence="2" key="1">
    <citation type="journal article" date="2020" name="Nature">
        <title>Giant virus diversity and host interactions through global metagenomics.</title>
        <authorList>
            <person name="Schulz F."/>
            <person name="Roux S."/>
            <person name="Paez-Espino D."/>
            <person name="Jungbluth S."/>
            <person name="Walsh D.A."/>
            <person name="Denef V.J."/>
            <person name="McMahon K.D."/>
            <person name="Konstantinidis K.T."/>
            <person name="Eloe-Fadrosh E.A."/>
            <person name="Kyrpides N.C."/>
            <person name="Woyke T."/>
        </authorList>
    </citation>
    <scope>NUCLEOTIDE SEQUENCE</scope>
    <source>
        <strain evidence="2">GVMAG-S-3300012919-55</strain>
    </source>
</reference>
<dbReference type="EMBL" id="MN740918">
    <property type="protein sequence ID" value="QHU17801.1"/>
    <property type="molecule type" value="Genomic_DNA"/>
</dbReference>
<keyword evidence="1" id="KW-0472">Membrane</keyword>
<proteinExistence type="predicted"/>
<accession>A0A6C0KKV3</accession>
<name>A0A6C0KKV3_9ZZZZ</name>
<feature type="transmembrane region" description="Helical" evidence="1">
    <location>
        <begin position="12"/>
        <end position="33"/>
    </location>
</feature>
<evidence type="ECO:0000313" key="2">
    <source>
        <dbReference type="EMBL" id="QHU17801.1"/>
    </source>
</evidence>
<evidence type="ECO:0000256" key="1">
    <source>
        <dbReference type="SAM" id="Phobius"/>
    </source>
</evidence>
<protein>
    <submittedName>
        <fullName evidence="2">Uncharacterized protein</fullName>
    </submittedName>
</protein>
<keyword evidence="1" id="KW-1133">Transmembrane helix</keyword>
<dbReference type="AlphaFoldDB" id="A0A6C0KKV3"/>
<sequence>MSKSASSNSKAGLSFVGVIQIVFIILKCTKSGVVESWPWWKVMLPIICSIGLMCFFGCIACCGVIITHMCYNDKKINKVHVEIPNKPKIVVSTCNDSTIYRVV</sequence>
<keyword evidence="1" id="KW-0812">Transmembrane</keyword>
<feature type="transmembrane region" description="Helical" evidence="1">
    <location>
        <begin position="39"/>
        <end position="66"/>
    </location>
</feature>